<sequence>MRTILDEMGRVTDVDVTTEMALIEKPYREKKRLVKLFRGRVSVILEWEKLSETYLSKVIERMRLEDEEMKETKRLTDLAEEERLKELARMKKIEELSAPSDLGGEEFTEFDKWYRECNQGLYEELSAIYEKSWIRWIQKYFGLKPYNECMDAEEVIRQLFKYNRHEAFSPMIKEIAKTYLTASSYDDHSLCHLFEDYGRRGGSQSSLAWFPGLHEISAKLMENSIRKNGNCLTRVLSTLPIMAMEDVISWKLDEFTFRPDCLDIEWLDRQLEKEYHMKLILLIRAKSPREYVIKMVDYALENHGKDTDRFIEYTFLDDELDGFLGAIADIVGEDKALAFKSRIEKVESALSESRKPSKRETEKCLDITCVDVDGTLIEDWKINKKVLSRISESVYDWEKVVIFSSWDVDTQTSRLRDLWVAEIFLPVLSKEDFKWVMVTQIIDDTKPQDQGLSCKWHTDPKRI</sequence>
<dbReference type="EMBL" id="AMFJ01000343">
    <property type="protein sequence ID" value="EKE28364.1"/>
    <property type="molecule type" value="Genomic_DNA"/>
</dbReference>
<accession>K2GDK9</accession>
<dbReference type="AlphaFoldDB" id="K2GDK9"/>
<proteinExistence type="predicted"/>
<reference evidence="1" key="1">
    <citation type="journal article" date="2012" name="Science">
        <title>Fermentation, hydrogen, and sulfur metabolism in multiple uncultivated bacterial phyla.</title>
        <authorList>
            <person name="Wrighton K.C."/>
            <person name="Thomas B.C."/>
            <person name="Sharon I."/>
            <person name="Miller C.S."/>
            <person name="Castelle C.J."/>
            <person name="VerBerkmoes N.C."/>
            <person name="Wilkins M.J."/>
            <person name="Hettich R.L."/>
            <person name="Lipton M.S."/>
            <person name="Williams K.H."/>
            <person name="Long P.E."/>
            <person name="Banfield J.F."/>
        </authorList>
    </citation>
    <scope>NUCLEOTIDE SEQUENCE [LARGE SCALE GENOMIC DNA]</scope>
</reference>
<evidence type="ECO:0000313" key="1">
    <source>
        <dbReference type="EMBL" id="EKE28364.1"/>
    </source>
</evidence>
<gene>
    <name evidence="1" type="ORF">ACD_3C00069G0002</name>
</gene>
<name>K2GDK9_9BACT</name>
<protein>
    <submittedName>
        <fullName evidence="1">Uncharacterized protein</fullName>
    </submittedName>
</protein>
<organism evidence="1">
    <name type="scientific">uncultured bacterium</name>
    <name type="common">gcode 4</name>
    <dbReference type="NCBI Taxonomy" id="1234023"/>
    <lineage>
        <taxon>Bacteria</taxon>
        <taxon>environmental samples</taxon>
    </lineage>
</organism>
<comment type="caution">
    <text evidence="1">The sequence shown here is derived from an EMBL/GenBank/DDBJ whole genome shotgun (WGS) entry which is preliminary data.</text>
</comment>